<evidence type="ECO:0000256" key="4">
    <source>
        <dbReference type="ARBA" id="ARBA00022723"/>
    </source>
</evidence>
<evidence type="ECO:0000256" key="1">
    <source>
        <dbReference type="ARBA" id="ARBA00001974"/>
    </source>
</evidence>
<comment type="caution">
    <text evidence="12">The sequence shown here is derived from an EMBL/GenBank/DDBJ whole genome shotgun (WGS) entry which is preliminary data.</text>
</comment>
<evidence type="ECO:0000256" key="6">
    <source>
        <dbReference type="ARBA" id="ARBA00023002"/>
    </source>
</evidence>
<dbReference type="Pfam" id="PF00111">
    <property type="entry name" value="Fer2"/>
    <property type="match status" value="1"/>
</dbReference>
<evidence type="ECO:0000256" key="8">
    <source>
        <dbReference type="ARBA" id="ARBA00023014"/>
    </source>
</evidence>
<dbReference type="Gene3D" id="2.40.30.10">
    <property type="entry name" value="Translation factors"/>
    <property type="match status" value="1"/>
</dbReference>
<dbReference type="InterPro" id="IPR012675">
    <property type="entry name" value="Beta-grasp_dom_sf"/>
</dbReference>
<keyword evidence="5" id="KW-0274">FAD</keyword>
<dbReference type="InterPro" id="IPR050415">
    <property type="entry name" value="MRET"/>
</dbReference>
<dbReference type="PROSITE" id="PS51384">
    <property type="entry name" value="FAD_FR"/>
    <property type="match status" value="1"/>
</dbReference>
<dbReference type="InterPro" id="IPR008333">
    <property type="entry name" value="Cbr1-like_FAD-bd_dom"/>
</dbReference>
<feature type="domain" description="2Fe-2S ferredoxin-type" evidence="10">
    <location>
        <begin position="267"/>
        <end position="352"/>
    </location>
</feature>
<evidence type="ECO:0000256" key="2">
    <source>
        <dbReference type="ARBA" id="ARBA00022630"/>
    </source>
</evidence>
<dbReference type="EMBL" id="BAABFC010000014">
    <property type="protein sequence ID" value="GAA4500536.1"/>
    <property type="molecule type" value="Genomic_DNA"/>
</dbReference>
<keyword evidence="2" id="KW-0285">Flavoprotein</keyword>
<dbReference type="Pfam" id="PF00175">
    <property type="entry name" value="NAD_binding_1"/>
    <property type="match status" value="1"/>
</dbReference>
<evidence type="ECO:0000313" key="12">
    <source>
        <dbReference type="EMBL" id="GAA4500536.1"/>
    </source>
</evidence>
<dbReference type="PRINTS" id="PR00410">
    <property type="entry name" value="PHEHYDRXLASE"/>
</dbReference>
<dbReference type="InterPro" id="IPR017927">
    <property type="entry name" value="FAD-bd_FR_type"/>
</dbReference>
<proteinExistence type="inferred from homology"/>
<dbReference type="InterPro" id="IPR039261">
    <property type="entry name" value="FNR_nucleotide-bd"/>
</dbReference>
<dbReference type="InterPro" id="IPR006058">
    <property type="entry name" value="2Fe2S_fd_BS"/>
</dbReference>
<comment type="similarity">
    <text evidence="9">In the N-terminal section; belongs to the FAD-binding oxidoreductase type 6 family.</text>
</comment>
<organism evidence="12 13">
    <name type="scientific">Pseudaeromonas paramecii</name>
    <dbReference type="NCBI Taxonomy" id="2138166"/>
    <lineage>
        <taxon>Bacteria</taxon>
        <taxon>Pseudomonadati</taxon>
        <taxon>Pseudomonadota</taxon>
        <taxon>Gammaproteobacteria</taxon>
        <taxon>Aeromonadales</taxon>
        <taxon>Aeromonadaceae</taxon>
        <taxon>Pseudaeromonas</taxon>
    </lineage>
</organism>
<dbReference type="SUPFAM" id="SSF52343">
    <property type="entry name" value="Ferredoxin reductase-like, C-terminal NADP-linked domain"/>
    <property type="match status" value="1"/>
</dbReference>
<dbReference type="Gene3D" id="3.40.50.80">
    <property type="entry name" value="Nucleotide-binding domain of ferredoxin-NADP reductase (FNR) module"/>
    <property type="match status" value="1"/>
</dbReference>
<reference evidence="13" key="1">
    <citation type="journal article" date="2019" name="Int. J. Syst. Evol. Microbiol.">
        <title>The Global Catalogue of Microorganisms (GCM) 10K type strain sequencing project: providing services to taxonomists for standard genome sequencing and annotation.</title>
        <authorList>
            <consortium name="The Broad Institute Genomics Platform"/>
            <consortium name="The Broad Institute Genome Sequencing Center for Infectious Disease"/>
            <person name="Wu L."/>
            <person name="Ma J."/>
        </authorList>
    </citation>
    <scope>NUCLEOTIDE SEQUENCE [LARGE SCALE GENOMIC DNA]</scope>
    <source>
        <strain evidence="13">JCM 32226</strain>
    </source>
</reference>
<evidence type="ECO:0000259" key="11">
    <source>
        <dbReference type="PROSITE" id="PS51384"/>
    </source>
</evidence>
<dbReference type="InterPro" id="IPR001433">
    <property type="entry name" value="OxRdtase_FAD/NAD-bd"/>
</dbReference>
<keyword evidence="6" id="KW-0560">Oxidoreductase</keyword>
<dbReference type="Gene3D" id="3.10.20.30">
    <property type="match status" value="1"/>
</dbReference>
<dbReference type="InterPro" id="IPR001041">
    <property type="entry name" value="2Fe-2S_ferredoxin-type"/>
</dbReference>
<sequence length="352" mass="37509">MNPLEHPHWHAGSRQLTCVAKQAETWQGDTLTAATLVLQDLASPCRFAFLPGQYLLIGTELAGKPVQRAYSISSSPAQTDRLAITVKRVAGGRLSNYLLDALQPGMTLSAQPPQGHFHLPATLPDQVVLLSGGSGISPMLSMTRALLASDYAGTVHFIHSAKRREEVIALAWLLDTAARHRQLRLSLQLSEPASELPGLPGRLSAETLAALLPDLQGVEFFLCGSDRYLAGVRALLAHPRYAGLPVHQEAFDLGAQPQDPTPQAQGHRITVPAFDKVVALQGDEPLLAALEREGLPIIGACRTGVCGSCKCRVLAGEVHSQSSLPLSPEEQAQGYVLACASRAASDLTLALN</sequence>
<dbReference type="PANTHER" id="PTHR47354:SF6">
    <property type="entry name" value="NADH OXIDOREDUCTASE HCR"/>
    <property type="match status" value="1"/>
</dbReference>
<dbReference type="Proteomes" id="UP001501321">
    <property type="component" value="Unassembled WGS sequence"/>
</dbReference>
<dbReference type="CDD" id="cd00207">
    <property type="entry name" value="fer2"/>
    <property type="match status" value="1"/>
</dbReference>
<accession>A0ABP8QD02</accession>
<keyword evidence="8" id="KW-0411">Iron-sulfur</keyword>
<name>A0ABP8QD02_9GAMM</name>
<keyword evidence="3" id="KW-0001">2Fe-2S</keyword>
<dbReference type="PANTHER" id="PTHR47354">
    <property type="entry name" value="NADH OXIDOREDUCTASE HCR"/>
    <property type="match status" value="1"/>
</dbReference>
<evidence type="ECO:0000256" key="7">
    <source>
        <dbReference type="ARBA" id="ARBA00023004"/>
    </source>
</evidence>
<dbReference type="SUPFAM" id="SSF54292">
    <property type="entry name" value="2Fe-2S ferredoxin-like"/>
    <property type="match status" value="1"/>
</dbReference>
<keyword evidence="7" id="KW-0408">Iron</keyword>
<keyword evidence="4" id="KW-0479">Metal-binding</keyword>
<dbReference type="InterPro" id="IPR017938">
    <property type="entry name" value="Riboflavin_synthase-like_b-brl"/>
</dbReference>
<evidence type="ECO:0000256" key="9">
    <source>
        <dbReference type="ARBA" id="ARBA00061434"/>
    </source>
</evidence>
<evidence type="ECO:0000256" key="5">
    <source>
        <dbReference type="ARBA" id="ARBA00022827"/>
    </source>
</evidence>
<dbReference type="Pfam" id="PF00970">
    <property type="entry name" value="FAD_binding_6"/>
    <property type="match status" value="1"/>
</dbReference>
<keyword evidence="13" id="KW-1185">Reference proteome</keyword>
<gene>
    <name evidence="12" type="ORF">GCM10023095_22480</name>
</gene>
<comment type="cofactor">
    <cofactor evidence="1">
        <name>FAD</name>
        <dbReference type="ChEBI" id="CHEBI:57692"/>
    </cofactor>
</comment>
<dbReference type="PROSITE" id="PS00197">
    <property type="entry name" value="2FE2S_FER_1"/>
    <property type="match status" value="1"/>
</dbReference>
<dbReference type="SUPFAM" id="SSF63380">
    <property type="entry name" value="Riboflavin synthase domain-like"/>
    <property type="match status" value="1"/>
</dbReference>
<evidence type="ECO:0000259" key="10">
    <source>
        <dbReference type="PROSITE" id="PS51085"/>
    </source>
</evidence>
<dbReference type="InterPro" id="IPR036010">
    <property type="entry name" value="2Fe-2S_ferredoxin-like_sf"/>
</dbReference>
<dbReference type="PROSITE" id="PS51085">
    <property type="entry name" value="2FE2S_FER_2"/>
    <property type="match status" value="1"/>
</dbReference>
<evidence type="ECO:0000256" key="3">
    <source>
        <dbReference type="ARBA" id="ARBA00022714"/>
    </source>
</evidence>
<evidence type="ECO:0000313" key="13">
    <source>
        <dbReference type="Proteomes" id="UP001501321"/>
    </source>
</evidence>
<feature type="domain" description="FAD-binding FR-type" evidence="11">
    <location>
        <begin position="11"/>
        <end position="120"/>
    </location>
</feature>
<protein>
    <submittedName>
        <fullName evidence="12">Hybrid-cluster NAD(P)-dependent oxidoreductase</fullName>
    </submittedName>
</protein>